<dbReference type="Pfam" id="PF07063">
    <property type="entry name" value="HGLS"/>
    <property type="match status" value="1"/>
</dbReference>
<keyword evidence="2" id="KW-0223">Dioxygenase</keyword>
<dbReference type="OrthoDB" id="8300246at2759"/>
<protein>
    <recommendedName>
        <fullName evidence="6">2-oxoadipate dioxygenase/decarboxylase</fullName>
        <ecNumber evidence="6">1.13.11.93</ecNumber>
    </recommendedName>
    <alternativeName>
        <fullName evidence="7">2-hydroxyglutarate synthase</fullName>
    </alternativeName>
</protein>
<keyword evidence="3" id="KW-0560">Oxidoreductase</keyword>
<evidence type="ECO:0000256" key="4">
    <source>
        <dbReference type="ARBA" id="ARBA00023004"/>
    </source>
</evidence>
<dbReference type="InterPro" id="IPR009770">
    <property type="entry name" value="HGLS"/>
</dbReference>
<comment type="similarity">
    <text evidence="5">Belongs to the 2-oxoadipate dioxygenase/decarboxylase family.</text>
</comment>
<dbReference type="Proteomes" id="UP000233524">
    <property type="component" value="Unassembled WGS sequence"/>
</dbReference>
<name>A0A2N3N6X8_9PEZI</name>
<evidence type="ECO:0000256" key="2">
    <source>
        <dbReference type="ARBA" id="ARBA00022964"/>
    </source>
</evidence>
<dbReference type="EC" id="1.13.11.93" evidence="6"/>
<sequence length="258" mass="29139">MIADIVCFPSAHINHLTPRTLDIDLVQEEMVKRHLPAKERIEGPPRRKCPILLRQTSFKALEEPVSFPAVDGGIVPGSHTARFGEIEQRGAAVTPRGRDLYDELLGEATRQIGNYGDDERAFEEVLAKSFEAYPDDWDELRAQGLVYFRYHVSPDQRNSADVLKSPARLEELLEQGVLEYEPLTYEDFLPLSAAGIFKSNLGEDVSQSPLRDTDSSMSDLEDILGCKIMSQFELYERLQQESVDRCAKELGLSHILMD</sequence>
<comment type="cofactor">
    <cofactor evidence="1">
        <name>Fe(2+)</name>
        <dbReference type="ChEBI" id="CHEBI:29033"/>
    </cofactor>
</comment>
<dbReference type="SMART" id="SM01150">
    <property type="entry name" value="DUF1338"/>
    <property type="match status" value="1"/>
</dbReference>
<organism evidence="8 9">
    <name type="scientific">Lomentospora prolificans</name>
    <dbReference type="NCBI Taxonomy" id="41688"/>
    <lineage>
        <taxon>Eukaryota</taxon>
        <taxon>Fungi</taxon>
        <taxon>Dikarya</taxon>
        <taxon>Ascomycota</taxon>
        <taxon>Pezizomycotina</taxon>
        <taxon>Sordariomycetes</taxon>
        <taxon>Hypocreomycetidae</taxon>
        <taxon>Microascales</taxon>
        <taxon>Microascaceae</taxon>
        <taxon>Lomentospora</taxon>
    </lineage>
</organism>
<evidence type="ECO:0000256" key="6">
    <source>
        <dbReference type="ARBA" id="ARBA00035023"/>
    </source>
</evidence>
<proteinExistence type="inferred from homology"/>
<evidence type="ECO:0000256" key="5">
    <source>
        <dbReference type="ARBA" id="ARBA00035013"/>
    </source>
</evidence>
<keyword evidence="4" id="KW-0408">Iron</keyword>
<comment type="caution">
    <text evidence="8">The sequence shown here is derived from an EMBL/GenBank/DDBJ whole genome shotgun (WGS) entry which is preliminary data.</text>
</comment>
<dbReference type="PANTHER" id="PTHR39479:SF2">
    <property type="entry name" value="2-OXOADIPATE DIOXYGENASE_DECARBOXYLASE"/>
    <property type="match status" value="1"/>
</dbReference>
<dbReference type="InParanoid" id="A0A2N3N6X8"/>
<dbReference type="STRING" id="41688.A0A2N3N6X8"/>
<dbReference type="EMBL" id="NLAX01000700">
    <property type="protein sequence ID" value="PKS08186.1"/>
    <property type="molecule type" value="Genomic_DNA"/>
</dbReference>
<dbReference type="VEuPathDB" id="FungiDB:jhhlp_005462"/>
<evidence type="ECO:0000313" key="9">
    <source>
        <dbReference type="Proteomes" id="UP000233524"/>
    </source>
</evidence>
<keyword evidence="9" id="KW-1185">Reference proteome</keyword>
<dbReference type="PANTHER" id="PTHR39479">
    <property type="match status" value="1"/>
</dbReference>
<accession>A0A2N3N6X8</accession>
<evidence type="ECO:0000256" key="7">
    <source>
        <dbReference type="ARBA" id="ARBA00035045"/>
    </source>
</evidence>
<dbReference type="AlphaFoldDB" id="A0A2N3N6X8"/>
<reference evidence="8 9" key="1">
    <citation type="journal article" date="2017" name="G3 (Bethesda)">
        <title>First Draft Genome Sequence of the Pathogenic Fungus Lomentospora prolificans (Formerly Scedosporium prolificans).</title>
        <authorList>
            <person name="Luo R."/>
            <person name="Zimin A."/>
            <person name="Workman R."/>
            <person name="Fan Y."/>
            <person name="Pertea G."/>
            <person name="Grossman N."/>
            <person name="Wear M.P."/>
            <person name="Jia B."/>
            <person name="Miller H."/>
            <person name="Casadevall A."/>
            <person name="Timp W."/>
            <person name="Zhang S.X."/>
            <person name="Salzberg S.L."/>
        </authorList>
    </citation>
    <scope>NUCLEOTIDE SEQUENCE [LARGE SCALE GENOMIC DNA]</scope>
    <source>
        <strain evidence="8 9">JHH-5317</strain>
    </source>
</reference>
<dbReference type="GO" id="GO:0051213">
    <property type="term" value="F:dioxygenase activity"/>
    <property type="evidence" value="ECO:0007669"/>
    <property type="project" value="UniProtKB-KW"/>
</dbReference>
<gene>
    <name evidence="8" type="ORF">jhhlp_005462</name>
</gene>
<evidence type="ECO:0000256" key="3">
    <source>
        <dbReference type="ARBA" id="ARBA00023002"/>
    </source>
</evidence>
<dbReference type="Gene3D" id="3.10.180.80">
    <property type="entry name" value="Uncharacterised protein PF07063, DUF1338"/>
    <property type="match status" value="1"/>
</dbReference>
<evidence type="ECO:0000313" key="8">
    <source>
        <dbReference type="EMBL" id="PKS08186.1"/>
    </source>
</evidence>
<evidence type="ECO:0000256" key="1">
    <source>
        <dbReference type="ARBA" id="ARBA00001954"/>
    </source>
</evidence>